<dbReference type="Gene3D" id="1.10.238.10">
    <property type="entry name" value="EF-hand"/>
    <property type="match status" value="1"/>
</dbReference>
<comment type="caution">
    <text evidence="5">The sequence shown here is derived from an EMBL/GenBank/DDBJ whole genome shotgun (WGS) entry which is preliminary data.</text>
</comment>
<accession>A0A1X0NM23</accession>
<evidence type="ECO:0000256" key="2">
    <source>
        <dbReference type="ARBA" id="ARBA00022837"/>
    </source>
</evidence>
<dbReference type="STRING" id="67003.A0A1X0NM23"/>
<dbReference type="GO" id="GO:0016460">
    <property type="term" value="C:myosin II complex"/>
    <property type="evidence" value="ECO:0007669"/>
    <property type="project" value="TreeGrafter"/>
</dbReference>
<dbReference type="PANTHER" id="PTHR23048:SF59">
    <property type="entry name" value="EF-HAND SUPERFAMILY PROTEIN"/>
    <property type="match status" value="1"/>
</dbReference>
<keyword evidence="6" id="KW-1185">Reference proteome</keyword>
<dbReference type="GeneID" id="39988891"/>
<keyword evidence="2" id="KW-0106">Calcium</keyword>
<dbReference type="SUPFAM" id="SSF47473">
    <property type="entry name" value="EF-hand"/>
    <property type="match status" value="1"/>
</dbReference>
<dbReference type="InterPro" id="IPR050230">
    <property type="entry name" value="CALM/Myosin/TropC-like"/>
</dbReference>
<dbReference type="RefSeq" id="XP_028879667.1">
    <property type="nucleotide sequence ID" value="XM_029029111.1"/>
</dbReference>
<dbReference type="SMART" id="SM00054">
    <property type="entry name" value="EFh"/>
    <property type="match status" value="3"/>
</dbReference>
<dbReference type="EMBL" id="NBCO01000034">
    <property type="protein sequence ID" value="ORC85601.1"/>
    <property type="molecule type" value="Genomic_DNA"/>
</dbReference>
<evidence type="ECO:0000313" key="5">
    <source>
        <dbReference type="EMBL" id="ORC85601.1"/>
    </source>
</evidence>
<dbReference type="InterPro" id="IPR002048">
    <property type="entry name" value="EF_hand_dom"/>
</dbReference>
<dbReference type="InterPro" id="IPR011992">
    <property type="entry name" value="EF-hand-dom_pair"/>
</dbReference>
<dbReference type="GO" id="GO:0005509">
    <property type="term" value="F:calcium ion binding"/>
    <property type="evidence" value="ECO:0007669"/>
    <property type="project" value="InterPro"/>
</dbReference>
<reference evidence="5 6" key="1">
    <citation type="submission" date="2017-03" db="EMBL/GenBank/DDBJ databases">
        <title>An alternative strategy for trypanosome survival in the mammalian bloodstream revealed through genome and transcriptome analysis of the ubiquitous bovine parasite Trypanosoma (Megatrypanum) theileri.</title>
        <authorList>
            <person name="Kelly S."/>
            <person name="Ivens A."/>
            <person name="Mott A."/>
            <person name="O'Neill E."/>
            <person name="Emms D."/>
            <person name="Macleod O."/>
            <person name="Voorheis P."/>
            <person name="Matthews J."/>
            <person name="Matthews K."/>
            <person name="Carrington M."/>
        </authorList>
    </citation>
    <scope>NUCLEOTIDE SEQUENCE [LARGE SCALE GENOMIC DNA]</scope>
    <source>
        <strain evidence="5">Edinburgh</strain>
    </source>
</reference>
<feature type="compositionally biased region" description="Polar residues" evidence="3">
    <location>
        <begin position="1"/>
        <end position="13"/>
    </location>
</feature>
<evidence type="ECO:0000313" key="6">
    <source>
        <dbReference type="Proteomes" id="UP000192257"/>
    </source>
</evidence>
<evidence type="ECO:0000259" key="4">
    <source>
        <dbReference type="PROSITE" id="PS50222"/>
    </source>
</evidence>
<feature type="domain" description="EF-hand" evidence="4">
    <location>
        <begin position="21"/>
        <end position="56"/>
    </location>
</feature>
<dbReference type="Proteomes" id="UP000192257">
    <property type="component" value="Unassembled WGS sequence"/>
</dbReference>
<dbReference type="CDD" id="cd00051">
    <property type="entry name" value="EFh"/>
    <property type="match status" value="1"/>
</dbReference>
<feature type="domain" description="EF-hand" evidence="4">
    <location>
        <begin position="94"/>
        <end position="129"/>
    </location>
</feature>
<dbReference type="Pfam" id="PF13499">
    <property type="entry name" value="EF-hand_7"/>
    <property type="match status" value="2"/>
</dbReference>
<dbReference type="FunFam" id="1.10.238.10:FF:000001">
    <property type="entry name" value="Calmodulin 1"/>
    <property type="match status" value="1"/>
</dbReference>
<dbReference type="VEuPathDB" id="TriTrypDB:TM35_000342130"/>
<name>A0A1X0NM23_9TRYP</name>
<protein>
    <submittedName>
        <fullName evidence="5">Centrin</fullName>
    </submittedName>
</protein>
<organism evidence="5 6">
    <name type="scientific">Trypanosoma theileri</name>
    <dbReference type="NCBI Taxonomy" id="67003"/>
    <lineage>
        <taxon>Eukaryota</taxon>
        <taxon>Discoba</taxon>
        <taxon>Euglenozoa</taxon>
        <taxon>Kinetoplastea</taxon>
        <taxon>Metakinetoplastina</taxon>
        <taxon>Trypanosomatida</taxon>
        <taxon>Trypanosomatidae</taxon>
        <taxon>Trypanosoma</taxon>
    </lineage>
</organism>
<feature type="region of interest" description="Disordered" evidence="3">
    <location>
        <begin position="1"/>
        <end position="20"/>
    </location>
</feature>
<dbReference type="PROSITE" id="PS50222">
    <property type="entry name" value="EF_HAND_2"/>
    <property type="match status" value="2"/>
</dbReference>
<sequence>MNRSDFSRPSSQRLPPDLTDSQRADIAEAFRILDVDGTETITPNDLKVALRALGYEPQKDVIKKLVAEMDKSGVSSNLILPEFEAIMKGKFFAEDSEEVALAFSHFTKGKSDYITLDDLKRVAQEIGEDMPEDILQAMIEEADVLDHDKRVSKEEFLRMLIQPKEK</sequence>
<keyword evidence="1" id="KW-0677">Repeat</keyword>
<evidence type="ECO:0000256" key="1">
    <source>
        <dbReference type="ARBA" id="ARBA00022737"/>
    </source>
</evidence>
<gene>
    <name evidence="5" type="ORF">TM35_000342130</name>
</gene>
<dbReference type="AlphaFoldDB" id="A0A1X0NM23"/>
<proteinExistence type="predicted"/>
<dbReference type="OrthoDB" id="26525at2759"/>
<dbReference type="PANTHER" id="PTHR23048">
    <property type="entry name" value="MYOSIN LIGHT CHAIN 1, 3"/>
    <property type="match status" value="1"/>
</dbReference>
<evidence type="ECO:0000256" key="3">
    <source>
        <dbReference type="SAM" id="MobiDB-lite"/>
    </source>
</evidence>